<dbReference type="GO" id="GO:0005524">
    <property type="term" value="F:ATP binding"/>
    <property type="evidence" value="ECO:0007669"/>
    <property type="project" value="UniProtKB-UniRule"/>
</dbReference>
<evidence type="ECO:0000259" key="2">
    <source>
        <dbReference type="PROSITE" id="PS50975"/>
    </source>
</evidence>
<sequence>MKNVKVLVFPCGSEIGLEIHRALKYIRYVDLIGGTSVTDHSRVVYDKIIDNIPFVSEKNFIKKINEVIIKERIDFIIPAMDVVCYYLSKFSEKIHCKIVGHSYETNSICYEKKKTYEYLEEVVRTPKLFSNRNEIHDFPVFLKPNIGYGGIGTKIIHNKTELDNIQNLLDNLLIEFLPGKEYTVDCFTDRNGILLFSNVRERVRIKSGISVNTISVKLPKALEIARKINSKIDFCGAWFFQIKETFEKVLCLMEVAPRISGSSSINRLLGINLPLLSLHVTNDENVQITPNSLNTIEIDRAFDVRFIFEYDKIKNIYVDFDDCLMINKKVNYNLVAFLFKCINEKKKIILLTKHEGDLINSLKISRLENIFDKIIHINKNERKIDFISPMNSLFIDDSYSERKEVIEKLGVLSFSPDVIDGLIR</sequence>
<keyword evidence="4" id="KW-1185">Reference proteome</keyword>
<name>A0A5B9DAE3_9ARCH</name>
<dbReference type="Pfam" id="PF15632">
    <property type="entry name" value="ATPgrasp_Ter"/>
    <property type="match status" value="1"/>
</dbReference>
<gene>
    <name evidence="3" type="ORF">DSAG12_01890</name>
</gene>
<keyword evidence="1" id="KW-0547">Nucleotide-binding</keyword>
<dbReference type="Gene3D" id="3.30.470.20">
    <property type="entry name" value="ATP-grasp fold, B domain"/>
    <property type="match status" value="1"/>
</dbReference>
<accession>A0A5B9DAE3</accession>
<dbReference type="KEGG" id="psyt:DSAG12_01890"/>
<dbReference type="PROSITE" id="PS50975">
    <property type="entry name" value="ATP_GRASP"/>
    <property type="match status" value="1"/>
</dbReference>
<dbReference type="RefSeq" id="WP_147662949.1">
    <property type="nucleotide sequence ID" value="NZ_CP042905.2"/>
</dbReference>
<dbReference type="Proteomes" id="UP000321408">
    <property type="component" value="Chromosome"/>
</dbReference>
<organism evidence="3 4">
    <name type="scientific">Promethearchaeum syntrophicum</name>
    <dbReference type="NCBI Taxonomy" id="2594042"/>
    <lineage>
        <taxon>Archaea</taxon>
        <taxon>Promethearchaeati</taxon>
        <taxon>Promethearchaeota</taxon>
        <taxon>Promethearchaeia</taxon>
        <taxon>Promethearchaeales</taxon>
        <taxon>Promethearchaeaceae</taxon>
        <taxon>Promethearchaeum</taxon>
    </lineage>
</organism>
<protein>
    <submittedName>
        <fullName evidence="3">ATP-grasp domain-containing protein</fullName>
    </submittedName>
</protein>
<keyword evidence="1" id="KW-0067">ATP-binding</keyword>
<reference evidence="3 4" key="2">
    <citation type="journal article" date="2024" name="Int. J. Syst. Evol. Microbiol.">
        <title>Promethearchaeum syntrophicum gen. nov., sp. nov., an anaerobic, obligately syntrophic archaeon, the first isolate of the lineage 'Asgard' archaea, and proposal of the new archaeal phylum Promethearchaeota phyl. nov. and kingdom Promethearchaeati regn. nov.</title>
        <authorList>
            <person name="Imachi H."/>
            <person name="Nobu M.K."/>
            <person name="Kato S."/>
            <person name="Takaki Y."/>
            <person name="Miyazaki M."/>
            <person name="Miyata M."/>
            <person name="Ogawara M."/>
            <person name="Saito Y."/>
            <person name="Sakai S."/>
            <person name="Tahara Y.O."/>
            <person name="Takano Y."/>
            <person name="Tasumi E."/>
            <person name="Uematsu K."/>
            <person name="Yoshimura T."/>
            <person name="Itoh T."/>
            <person name="Ohkuma M."/>
            <person name="Takai K."/>
        </authorList>
    </citation>
    <scope>NUCLEOTIDE SEQUENCE [LARGE SCALE GENOMIC DNA]</scope>
    <source>
        <strain evidence="3 4">MK-D1</strain>
    </source>
</reference>
<proteinExistence type="predicted"/>
<dbReference type="SUPFAM" id="SSF56059">
    <property type="entry name" value="Glutathione synthetase ATP-binding domain-like"/>
    <property type="match status" value="1"/>
</dbReference>
<dbReference type="AlphaFoldDB" id="A0A5B9DAE3"/>
<dbReference type="InterPro" id="IPR011761">
    <property type="entry name" value="ATP-grasp"/>
</dbReference>
<dbReference type="GeneID" id="41329881"/>
<evidence type="ECO:0000313" key="3">
    <source>
        <dbReference type="EMBL" id="QEE16062.1"/>
    </source>
</evidence>
<reference evidence="3 4" key="1">
    <citation type="journal article" date="2020" name="Nature">
        <title>Isolation of an archaeon at the prokaryote-eukaryote interface.</title>
        <authorList>
            <person name="Imachi H."/>
            <person name="Nobu M.K."/>
            <person name="Nakahara N."/>
            <person name="Morono Y."/>
            <person name="Ogawara M."/>
            <person name="Takaki Y."/>
            <person name="Takano Y."/>
            <person name="Uematsu K."/>
            <person name="Ikuta T."/>
            <person name="Ito M."/>
            <person name="Matsui Y."/>
            <person name="Miyazaki M."/>
            <person name="Murata K."/>
            <person name="Saito Y."/>
            <person name="Sakai S."/>
            <person name="Song C."/>
            <person name="Tasumi E."/>
            <person name="Yamanaka Y."/>
            <person name="Yamaguchi T."/>
            <person name="Kamagata Y."/>
            <person name="Tamaki H."/>
            <person name="Takai K."/>
        </authorList>
    </citation>
    <scope>NUCLEOTIDE SEQUENCE [LARGE SCALE GENOMIC DNA]</scope>
    <source>
        <strain evidence="3 4">MK-D1</strain>
    </source>
</reference>
<dbReference type="Gene3D" id="3.40.50.20">
    <property type="match status" value="1"/>
</dbReference>
<evidence type="ECO:0000256" key="1">
    <source>
        <dbReference type="PROSITE-ProRule" id="PRU00409"/>
    </source>
</evidence>
<dbReference type="GO" id="GO:0046872">
    <property type="term" value="F:metal ion binding"/>
    <property type="evidence" value="ECO:0007669"/>
    <property type="project" value="InterPro"/>
</dbReference>
<dbReference type="OrthoDB" id="11959at2157"/>
<evidence type="ECO:0000313" key="4">
    <source>
        <dbReference type="Proteomes" id="UP000321408"/>
    </source>
</evidence>
<dbReference type="EMBL" id="CP042905">
    <property type="protein sequence ID" value="QEE16062.1"/>
    <property type="molecule type" value="Genomic_DNA"/>
</dbReference>
<feature type="domain" description="ATP-grasp" evidence="2">
    <location>
        <begin position="113"/>
        <end position="282"/>
    </location>
</feature>